<evidence type="ECO:0000259" key="8">
    <source>
        <dbReference type="Pfam" id="PF02706"/>
    </source>
</evidence>
<dbReference type="InterPro" id="IPR003856">
    <property type="entry name" value="LPS_length_determ_N"/>
</dbReference>
<dbReference type="GO" id="GO:0004713">
    <property type="term" value="F:protein tyrosine kinase activity"/>
    <property type="evidence" value="ECO:0007669"/>
    <property type="project" value="TreeGrafter"/>
</dbReference>
<sequence>MNQNTPTPQLPTNYISDDEIDLKELFSVIWQGKWLITSITTVFAIGAVIIALMLPNIYKSEALLSPVSDQKGGGLSALAGQFGGLASLAGINLGGSKGDKSQLAIEILKSREFTSKFIQKHQILPELMAVDKWDRATNGLAYDPEVYNEPEKKWLRKVSAPFKSKPSMQEAYKEWQKIFSVNQDKKSNLVTISIEHKSPYIAQQWVKWLVADINLEMKKRDVKEATKSINFLEKQINQTKVADLRSTLFKLIEEQTKTIMFADVRDEYVFATVDPALVPEEKAKPKRALICILGTLLGGMLGVAIVLVRYAFNKKD</sequence>
<feature type="coiled-coil region" evidence="6">
    <location>
        <begin position="215"/>
        <end position="242"/>
    </location>
</feature>
<evidence type="ECO:0000313" key="10">
    <source>
        <dbReference type="EMBL" id="RLV61418.1"/>
    </source>
</evidence>
<keyword evidence="2" id="KW-1003">Cell membrane</keyword>
<evidence type="ECO:0000313" key="11">
    <source>
        <dbReference type="Proteomes" id="UP000281474"/>
    </source>
</evidence>
<evidence type="ECO:0000256" key="2">
    <source>
        <dbReference type="ARBA" id="ARBA00022475"/>
    </source>
</evidence>
<dbReference type="OrthoDB" id="9775724at2"/>
<dbReference type="GO" id="GO:0005886">
    <property type="term" value="C:plasma membrane"/>
    <property type="evidence" value="ECO:0007669"/>
    <property type="project" value="UniProtKB-SubCell"/>
</dbReference>
<dbReference type="Pfam" id="PF02706">
    <property type="entry name" value="Wzz"/>
    <property type="match status" value="1"/>
</dbReference>
<keyword evidence="5 7" id="KW-0472">Membrane</keyword>
<keyword evidence="3 7" id="KW-0812">Transmembrane</keyword>
<protein>
    <submittedName>
        <fullName evidence="10">LPS O-antigen length regulator</fullName>
    </submittedName>
</protein>
<dbReference type="PANTHER" id="PTHR32309:SF13">
    <property type="entry name" value="FERRIC ENTEROBACTIN TRANSPORT PROTEIN FEPE"/>
    <property type="match status" value="1"/>
</dbReference>
<evidence type="ECO:0000259" key="9">
    <source>
        <dbReference type="Pfam" id="PF13807"/>
    </source>
</evidence>
<evidence type="ECO:0000256" key="3">
    <source>
        <dbReference type="ARBA" id="ARBA00022692"/>
    </source>
</evidence>
<evidence type="ECO:0000256" key="6">
    <source>
        <dbReference type="SAM" id="Coils"/>
    </source>
</evidence>
<comment type="subcellular location">
    <subcellularLocation>
        <location evidence="1">Cell membrane</location>
        <topology evidence="1">Multi-pass membrane protein</topology>
    </subcellularLocation>
</comment>
<proteinExistence type="predicted"/>
<dbReference type="Gene3D" id="3.30.1890.10">
    <property type="entry name" value="FepE-like"/>
    <property type="match status" value="1"/>
</dbReference>
<comment type="caution">
    <text evidence="10">The sequence shown here is derived from an EMBL/GenBank/DDBJ whole genome shotgun (WGS) entry which is preliminary data.</text>
</comment>
<dbReference type="RefSeq" id="WP_121837239.1">
    <property type="nucleotide sequence ID" value="NZ_ML014754.1"/>
</dbReference>
<feature type="transmembrane region" description="Helical" evidence="7">
    <location>
        <begin position="288"/>
        <end position="312"/>
    </location>
</feature>
<accession>A0A3L8Q2X9</accession>
<evidence type="ECO:0000256" key="5">
    <source>
        <dbReference type="ARBA" id="ARBA00023136"/>
    </source>
</evidence>
<dbReference type="Proteomes" id="UP000281474">
    <property type="component" value="Unassembled WGS sequence"/>
</dbReference>
<evidence type="ECO:0000256" key="7">
    <source>
        <dbReference type="SAM" id="Phobius"/>
    </source>
</evidence>
<reference evidence="10 11" key="1">
    <citation type="submission" date="2018-09" db="EMBL/GenBank/DDBJ databases">
        <title>Phylogeny of the Shewanellaceae, and recommendation for two new genera, Pseudoshewanella and Parashewanella.</title>
        <authorList>
            <person name="Wang G."/>
        </authorList>
    </citation>
    <scope>NUCLEOTIDE SEQUENCE [LARGE SCALE GENOMIC DNA]</scope>
    <source>
        <strain evidence="10 11">C51</strain>
    </source>
</reference>
<organism evidence="10 11">
    <name type="scientific">Parashewanella curva</name>
    <dbReference type="NCBI Taxonomy" id="2338552"/>
    <lineage>
        <taxon>Bacteria</taxon>
        <taxon>Pseudomonadati</taxon>
        <taxon>Pseudomonadota</taxon>
        <taxon>Gammaproteobacteria</taxon>
        <taxon>Alteromonadales</taxon>
        <taxon>Shewanellaceae</taxon>
        <taxon>Parashewanella</taxon>
    </lineage>
</organism>
<name>A0A3L8Q2X9_9GAMM</name>
<keyword evidence="4 7" id="KW-1133">Transmembrane helix</keyword>
<dbReference type="Pfam" id="PF13807">
    <property type="entry name" value="GNVR"/>
    <property type="match status" value="1"/>
</dbReference>
<dbReference type="InterPro" id="IPR032807">
    <property type="entry name" value="GNVR"/>
</dbReference>
<keyword evidence="6" id="KW-0175">Coiled coil</keyword>
<feature type="domain" description="Polysaccharide chain length determinant N-terminal" evidence="8">
    <location>
        <begin position="18"/>
        <end position="120"/>
    </location>
</feature>
<dbReference type="PANTHER" id="PTHR32309">
    <property type="entry name" value="TYROSINE-PROTEIN KINASE"/>
    <property type="match status" value="1"/>
</dbReference>
<dbReference type="InterPro" id="IPR050445">
    <property type="entry name" value="Bact_polysacc_biosynth/exp"/>
</dbReference>
<evidence type="ECO:0000256" key="4">
    <source>
        <dbReference type="ARBA" id="ARBA00022989"/>
    </source>
</evidence>
<evidence type="ECO:0000256" key="1">
    <source>
        <dbReference type="ARBA" id="ARBA00004651"/>
    </source>
</evidence>
<feature type="domain" description="Tyrosine-protein kinase G-rich" evidence="9">
    <location>
        <begin position="273"/>
        <end position="310"/>
    </location>
</feature>
<dbReference type="AlphaFoldDB" id="A0A3L8Q2X9"/>
<gene>
    <name evidence="10" type="ORF">D5018_01635</name>
</gene>
<dbReference type="EMBL" id="QZEI01000003">
    <property type="protein sequence ID" value="RLV61418.1"/>
    <property type="molecule type" value="Genomic_DNA"/>
</dbReference>
<feature type="transmembrane region" description="Helical" evidence="7">
    <location>
        <begin position="34"/>
        <end position="54"/>
    </location>
</feature>
<keyword evidence="11" id="KW-1185">Reference proteome</keyword>